<feature type="compositionally biased region" description="Basic and acidic residues" evidence="1">
    <location>
        <begin position="483"/>
        <end position="506"/>
    </location>
</feature>
<accession>V9DKT3</accession>
<dbReference type="RefSeq" id="XP_008725902.1">
    <property type="nucleotide sequence ID" value="XM_008727680.1"/>
</dbReference>
<feature type="compositionally biased region" description="Basic and acidic residues" evidence="1">
    <location>
        <begin position="779"/>
        <end position="789"/>
    </location>
</feature>
<feature type="region of interest" description="Disordered" evidence="1">
    <location>
        <begin position="599"/>
        <end position="618"/>
    </location>
</feature>
<feature type="compositionally biased region" description="Basic and acidic residues" evidence="1">
    <location>
        <begin position="161"/>
        <end position="190"/>
    </location>
</feature>
<keyword evidence="2" id="KW-1133">Transmembrane helix</keyword>
<dbReference type="Proteomes" id="UP000030678">
    <property type="component" value="Unassembled WGS sequence"/>
</dbReference>
<feature type="region of interest" description="Disordered" evidence="1">
    <location>
        <begin position="483"/>
        <end position="513"/>
    </location>
</feature>
<feature type="compositionally biased region" description="Polar residues" evidence="1">
    <location>
        <begin position="1161"/>
        <end position="1176"/>
    </location>
</feature>
<protein>
    <recommendedName>
        <fullName evidence="5">Glycoprotease family protein</fullName>
    </recommendedName>
</protein>
<dbReference type="OrthoDB" id="5973539at2759"/>
<organism evidence="3 4">
    <name type="scientific">Cladophialophora carrionii CBS 160.54</name>
    <dbReference type="NCBI Taxonomy" id="1279043"/>
    <lineage>
        <taxon>Eukaryota</taxon>
        <taxon>Fungi</taxon>
        <taxon>Dikarya</taxon>
        <taxon>Ascomycota</taxon>
        <taxon>Pezizomycotina</taxon>
        <taxon>Eurotiomycetes</taxon>
        <taxon>Chaetothyriomycetidae</taxon>
        <taxon>Chaetothyriales</taxon>
        <taxon>Herpotrichiellaceae</taxon>
        <taxon>Cladophialophora</taxon>
    </lineage>
</organism>
<name>V9DKT3_9EURO</name>
<feature type="compositionally biased region" description="Polar residues" evidence="1">
    <location>
        <begin position="9"/>
        <end position="18"/>
    </location>
</feature>
<reference evidence="3 4" key="1">
    <citation type="submission" date="2013-03" db="EMBL/GenBank/DDBJ databases">
        <title>The Genome Sequence of Cladophialophora carrionii CBS 160.54.</title>
        <authorList>
            <consortium name="The Broad Institute Genomics Platform"/>
            <person name="Cuomo C."/>
            <person name="de Hoog S."/>
            <person name="Gorbushina A."/>
            <person name="Walker B."/>
            <person name="Young S.K."/>
            <person name="Zeng Q."/>
            <person name="Gargeya S."/>
            <person name="Fitzgerald M."/>
            <person name="Haas B."/>
            <person name="Abouelleil A."/>
            <person name="Allen A.W."/>
            <person name="Alvarado L."/>
            <person name="Arachchi H.M."/>
            <person name="Berlin A.M."/>
            <person name="Chapman S.B."/>
            <person name="Gainer-Dewar J."/>
            <person name="Goldberg J."/>
            <person name="Griggs A."/>
            <person name="Gujja S."/>
            <person name="Hansen M."/>
            <person name="Howarth C."/>
            <person name="Imamovic A."/>
            <person name="Ireland A."/>
            <person name="Larimer J."/>
            <person name="McCowan C."/>
            <person name="Murphy C."/>
            <person name="Pearson M."/>
            <person name="Poon T.W."/>
            <person name="Priest M."/>
            <person name="Roberts A."/>
            <person name="Saif S."/>
            <person name="Shea T."/>
            <person name="Sisk P."/>
            <person name="Sykes S."/>
            <person name="Wortman J."/>
            <person name="Nusbaum C."/>
            <person name="Birren B."/>
        </authorList>
    </citation>
    <scope>NUCLEOTIDE SEQUENCE [LARGE SCALE GENOMIC DNA]</scope>
    <source>
        <strain evidence="3 4">CBS 160.54</strain>
    </source>
</reference>
<evidence type="ECO:0000313" key="3">
    <source>
        <dbReference type="EMBL" id="ETI26557.1"/>
    </source>
</evidence>
<feature type="region of interest" description="Disordered" evidence="1">
    <location>
        <begin position="628"/>
        <end position="673"/>
    </location>
</feature>
<feature type="region of interest" description="Disordered" evidence="1">
    <location>
        <begin position="348"/>
        <end position="388"/>
    </location>
</feature>
<feature type="region of interest" description="Disordered" evidence="1">
    <location>
        <begin position="1156"/>
        <end position="1180"/>
    </location>
</feature>
<feature type="compositionally biased region" description="Low complexity" evidence="1">
    <location>
        <begin position="51"/>
        <end position="72"/>
    </location>
</feature>
<feature type="region of interest" description="Disordered" evidence="1">
    <location>
        <begin position="778"/>
        <end position="809"/>
    </location>
</feature>
<dbReference type="VEuPathDB" id="FungiDB:G647_03335"/>
<feature type="compositionally biased region" description="Basic and acidic residues" evidence="1">
    <location>
        <begin position="211"/>
        <end position="220"/>
    </location>
</feature>
<dbReference type="GeneID" id="19981828"/>
<feature type="region of interest" description="Disordered" evidence="1">
    <location>
        <begin position="1023"/>
        <end position="1074"/>
    </location>
</feature>
<evidence type="ECO:0008006" key="5">
    <source>
        <dbReference type="Google" id="ProtNLM"/>
    </source>
</evidence>
<feature type="compositionally biased region" description="Basic and acidic residues" evidence="1">
    <location>
        <begin position="354"/>
        <end position="388"/>
    </location>
</feature>
<evidence type="ECO:0000313" key="4">
    <source>
        <dbReference type="Proteomes" id="UP000030678"/>
    </source>
</evidence>
<evidence type="ECO:0000256" key="1">
    <source>
        <dbReference type="SAM" id="MobiDB-lite"/>
    </source>
</evidence>
<proteinExistence type="predicted"/>
<gene>
    <name evidence="3" type="ORF">G647_03335</name>
</gene>
<keyword evidence="2" id="KW-0812">Transmembrane</keyword>
<feature type="transmembrane region" description="Helical" evidence="2">
    <location>
        <begin position="836"/>
        <end position="858"/>
    </location>
</feature>
<evidence type="ECO:0000256" key="2">
    <source>
        <dbReference type="SAM" id="Phobius"/>
    </source>
</evidence>
<sequence>MVASFEPPSGQTTITQHRTPAPAFPLSSPHHEVLTKFKPVNGAGTLAANDAFFSPNPFASSSSEDDTGSSSGQDEFHLERYSQETNRTAKTPGMNRKQSRRRKQQHSAQSGADKKARPGLNIVTNFSMKAKRSNTDGLVLDQVQSQRPRLGPRYATSIKSAKAEHMDHPLFEPLPRADKDRDSADKERVSKRAIARQAVSKLQESQAARTKAAEVSKTKEPTFSGEQTHHDNGRVHLHNPVSATSGYSPGARSIVIGMSVPEHEVDAHRSAGGGNNVHSADTPNTPAIVITPADEADFGNPAFSNERSNVYSPPARTGFQMQPSELPSVPGIPARFGKHDSNVRPVAGASIIRSENESDLSRRECLNDGEESDHHSLGDEPRVSTDSQERILPSDLETNRHKSQGWWNLMLSPLLSRKGTVVEKGAERSPETPPVPSIPADIRLSMTDVVSPLASESPETPRRAGLASARASVWSRWTTWERQRDGDKGFDPTDGSKDDDGQRRDLIQGSSQVPPLPLVDFGKGLAAEYYHACAVEQLTGNPYFECENHSCADNLPRLQSVFDKEASTRTSLEASKQLDMDVEDDANVPPASRLALGRAISSSSEPEELSPNVRQANTATVVRARGVETPDLPQESPGEQSEAPSRQADTDAVTETRSAPITKLSPREPQYPNIATIASPNLQPPILSPGPVSPAMQQTMTSQGAVPMAEIDHQPDQPRLLEQSPASTDQKAFGATQPPAVTIHNHAFYSDRFASGNNAAVEEARKEAMARLESAPISREVDQAPKTAKEAPPVTRDSEPAEKQEKKSIWSRLKSLLPKKKAEETVEPGKKKKRRWTLIISIVLFLIVLACILLATLLTRTGNGTPVQSQWLNLTGYPPIPTGISTIARSDVVKQQSKCVAPNTMWSCALPKEDQFEVAPNSPDQPNFRFQITFRNGTVPANMTVPVQGLKRRSMVTFTERADDPFTNELFTPNPTPPSRADQIFMGNTTDNITQPFEGEPTPFFISFIPVFPIDPSNATAAAAASGSTASRVRRRQSSNSADDIIPDPDVLDDGSAAPANLLPTEPYPTSQPIKLYNRGQADEHYGFYLYYDKAIFLHSTAPLNTSEFADNGGIDPLDDNGGSTRDQSQLRCTFSQTRLLVRMWTNPAFEATLLPPIAGNGSNDTNAGDNNSATDFSRPGSFPYPTTISIDRHGGNINKKAVYCYGVNQLQVIQDDIKTVVAEFRGVEGTLINAAPALVNGTASDDNGFDQGAGGIDGGTGGCECVWQNWN</sequence>
<keyword evidence="2" id="KW-0472">Membrane</keyword>
<dbReference type="EMBL" id="KB822703">
    <property type="protein sequence ID" value="ETI26557.1"/>
    <property type="molecule type" value="Genomic_DNA"/>
</dbReference>
<dbReference type="AlphaFoldDB" id="V9DKT3"/>
<feature type="region of interest" description="Disordered" evidence="1">
    <location>
        <begin position="1"/>
        <end position="30"/>
    </location>
</feature>
<feature type="region of interest" description="Disordered" evidence="1">
    <location>
        <begin position="46"/>
        <end position="246"/>
    </location>
</feature>
<feature type="compositionally biased region" description="Basic and acidic residues" evidence="1">
    <location>
        <begin position="796"/>
        <end position="808"/>
    </location>
</feature>
<dbReference type="HOGENOM" id="CLU_004045_1_0_1"/>